<evidence type="ECO:0000313" key="10">
    <source>
        <dbReference type="EMBL" id="GAA4715269.1"/>
    </source>
</evidence>
<dbReference type="Gene3D" id="3.90.1150.10">
    <property type="entry name" value="Aspartate Aminotransferase, domain 1"/>
    <property type="match status" value="1"/>
</dbReference>
<dbReference type="SUPFAM" id="SSF53383">
    <property type="entry name" value="PLP-dependent transferases"/>
    <property type="match status" value="1"/>
</dbReference>
<gene>
    <name evidence="10" type="primary">rocD</name>
    <name evidence="10" type="ORF">GCM10025782_09770</name>
</gene>
<evidence type="ECO:0000256" key="2">
    <source>
        <dbReference type="ARBA" id="ARBA00004998"/>
    </source>
</evidence>
<dbReference type="EC" id="2.6.1.13" evidence="3"/>
<dbReference type="Pfam" id="PF00202">
    <property type="entry name" value="Aminotran_3"/>
    <property type="match status" value="1"/>
</dbReference>
<feature type="region of interest" description="Disordered" evidence="9">
    <location>
        <begin position="1"/>
        <end position="20"/>
    </location>
</feature>
<keyword evidence="6 8" id="KW-0663">Pyridoxal phosphate</keyword>
<evidence type="ECO:0000256" key="9">
    <source>
        <dbReference type="SAM" id="MobiDB-lite"/>
    </source>
</evidence>
<sequence length="418" mass="44393">MSETAARPGPERPSVAPDLSPTLHHISMARDWLAGNYSPLPVVIAHAEGAWVTDVEGRRYLDALAGYSALNFGHLHPTLIAAARAQLERLTLTSRAFHSDRLGPFSHELATLTGKDLVLPMNTGAEAVETAIKTARRWGYEVKGVPDGRARIIAMAGNFHGRTTTIISFSDDPLAREHYGPYTPGFDLVPFGDIAALEAAITDETVAVLLEPVQGEGGVIIPPEGWLRDVRELTRRRNVLMVADEIQSGLGRTGSTFACDLEGVVPDVYVLGKALGGGIVPLSAVVADRDVLGVFTPGSHGSTFGGNPLAAAVGQAVVELLATGEYQERARTLGAVLDSGLRELLGHGVDAVRCRGLWAGIDIDPRLMTGREASHRLLVEGVLVKDTHGSTVRLAPPLVVGEAEVQILLGALGKVLRR</sequence>
<dbReference type="CDD" id="cd00610">
    <property type="entry name" value="OAT_like"/>
    <property type="match status" value="1"/>
</dbReference>
<dbReference type="InterPro" id="IPR015421">
    <property type="entry name" value="PyrdxlP-dep_Trfase_major"/>
</dbReference>
<evidence type="ECO:0000256" key="1">
    <source>
        <dbReference type="ARBA" id="ARBA00001933"/>
    </source>
</evidence>
<evidence type="ECO:0000256" key="3">
    <source>
        <dbReference type="ARBA" id="ARBA00012924"/>
    </source>
</evidence>
<dbReference type="InterPro" id="IPR005814">
    <property type="entry name" value="Aminotrans_3"/>
</dbReference>
<keyword evidence="5" id="KW-0808">Transferase</keyword>
<evidence type="ECO:0000313" key="11">
    <source>
        <dbReference type="Proteomes" id="UP001500556"/>
    </source>
</evidence>
<dbReference type="Proteomes" id="UP001500556">
    <property type="component" value="Unassembled WGS sequence"/>
</dbReference>
<evidence type="ECO:0000256" key="7">
    <source>
        <dbReference type="ARBA" id="ARBA00030587"/>
    </source>
</evidence>
<evidence type="ECO:0000256" key="4">
    <source>
        <dbReference type="ARBA" id="ARBA00022576"/>
    </source>
</evidence>
<dbReference type="PIRSF" id="PIRSF000521">
    <property type="entry name" value="Transaminase_4ab_Lys_Orn"/>
    <property type="match status" value="1"/>
</dbReference>
<dbReference type="InterPro" id="IPR015424">
    <property type="entry name" value="PyrdxlP-dep_Trfase"/>
</dbReference>
<comment type="caution">
    <text evidence="10">The sequence shown here is derived from an EMBL/GenBank/DDBJ whole genome shotgun (WGS) entry which is preliminary data.</text>
</comment>
<dbReference type="InterPro" id="IPR010164">
    <property type="entry name" value="Orn_aminotrans"/>
</dbReference>
<comment type="pathway">
    <text evidence="2">Amino-acid biosynthesis; L-proline biosynthesis; L-glutamate 5-semialdehyde from L-ornithine: step 1/1.</text>
</comment>
<dbReference type="PANTHER" id="PTHR11986:SF18">
    <property type="entry name" value="ORNITHINE AMINOTRANSFERASE, MITOCHONDRIAL"/>
    <property type="match status" value="1"/>
</dbReference>
<name>A0ABP8XW64_9MICO</name>
<evidence type="ECO:0000256" key="8">
    <source>
        <dbReference type="RuleBase" id="RU003560"/>
    </source>
</evidence>
<evidence type="ECO:0000256" key="6">
    <source>
        <dbReference type="ARBA" id="ARBA00022898"/>
    </source>
</evidence>
<dbReference type="InterPro" id="IPR050103">
    <property type="entry name" value="Class-III_PLP-dep_AT"/>
</dbReference>
<keyword evidence="11" id="KW-1185">Reference proteome</keyword>
<dbReference type="InterPro" id="IPR049704">
    <property type="entry name" value="Aminotrans_3_PPA_site"/>
</dbReference>
<organism evidence="10 11">
    <name type="scientific">Pedococcus ginsenosidimutans</name>
    <dbReference type="NCBI Taxonomy" id="490570"/>
    <lineage>
        <taxon>Bacteria</taxon>
        <taxon>Bacillati</taxon>
        <taxon>Actinomycetota</taxon>
        <taxon>Actinomycetes</taxon>
        <taxon>Micrococcales</taxon>
        <taxon>Intrasporangiaceae</taxon>
        <taxon>Pedococcus</taxon>
    </lineage>
</organism>
<keyword evidence="4" id="KW-0032">Aminotransferase</keyword>
<dbReference type="RefSeq" id="WP_425571983.1">
    <property type="nucleotide sequence ID" value="NZ_BAABLO010000004.1"/>
</dbReference>
<comment type="cofactor">
    <cofactor evidence="1">
        <name>pyridoxal 5'-phosphate</name>
        <dbReference type="ChEBI" id="CHEBI:597326"/>
    </cofactor>
</comment>
<evidence type="ECO:0000256" key="5">
    <source>
        <dbReference type="ARBA" id="ARBA00022679"/>
    </source>
</evidence>
<dbReference type="Gene3D" id="3.40.640.10">
    <property type="entry name" value="Type I PLP-dependent aspartate aminotransferase-like (Major domain)"/>
    <property type="match status" value="1"/>
</dbReference>
<dbReference type="EMBL" id="BAABLO010000004">
    <property type="protein sequence ID" value="GAA4715269.1"/>
    <property type="molecule type" value="Genomic_DNA"/>
</dbReference>
<dbReference type="NCBIfam" id="TIGR01885">
    <property type="entry name" value="Orn_aminotrans"/>
    <property type="match status" value="1"/>
</dbReference>
<comment type="similarity">
    <text evidence="8">Belongs to the class-III pyridoxal-phosphate-dependent aminotransferase family.</text>
</comment>
<reference evidence="11" key="1">
    <citation type="journal article" date="2019" name="Int. J. Syst. Evol. Microbiol.">
        <title>The Global Catalogue of Microorganisms (GCM) 10K type strain sequencing project: providing services to taxonomists for standard genome sequencing and annotation.</title>
        <authorList>
            <consortium name="The Broad Institute Genomics Platform"/>
            <consortium name="The Broad Institute Genome Sequencing Center for Infectious Disease"/>
            <person name="Wu L."/>
            <person name="Ma J."/>
        </authorList>
    </citation>
    <scope>NUCLEOTIDE SEQUENCE [LARGE SCALE GENOMIC DNA]</scope>
    <source>
        <strain evidence="11">JCM 18961</strain>
    </source>
</reference>
<accession>A0ABP8XW64</accession>
<proteinExistence type="inferred from homology"/>
<protein>
    <recommendedName>
        <fullName evidence="3">ornithine aminotransferase</fullName>
        <ecNumber evidence="3">2.6.1.13</ecNumber>
    </recommendedName>
    <alternativeName>
        <fullName evidence="7">Ornithine--oxo-acid aminotransferase</fullName>
    </alternativeName>
</protein>
<dbReference type="PANTHER" id="PTHR11986">
    <property type="entry name" value="AMINOTRANSFERASE CLASS III"/>
    <property type="match status" value="1"/>
</dbReference>
<dbReference type="PROSITE" id="PS00600">
    <property type="entry name" value="AA_TRANSFER_CLASS_3"/>
    <property type="match status" value="1"/>
</dbReference>
<dbReference type="InterPro" id="IPR015422">
    <property type="entry name" value="PyrdxlP-dep_Trfase_small"/>
</dbReference>